<gene>
    <name evidence="1" type="ORF">RHO25_003922</name>
</gene>
<evidence type="ECO:0000313" key="1">
    <source>
        <dbReference type="EMBL" id="WPA99305.1"/>
    </source>
</evidence>
<proteinExistence type="predicted"/>
<reference evidence="1 2" key="1">
    <citation type="submission" date="2023-09" db="EMBL/GenBank/DDBJ databases">
        <title>Complete-Gapless Cercospora beticola genome.</title>
        <authorList>
            <person name="Wyatt N.A."/>
            <person name="Spanner R.E."/>
            <person name="Bolton M.D."/>
        </authorList>
    </citation>
    <scope>NUCLEOTIDE SEQUENCE [LARGE SCALE GENOMIC DNA]</scope>
    <source>
        <strain evidence="1">Cb09-40</strain>
    </source>
</reference>
<dbReference type="Proteomes" id="UP001302367">
    <property type="component" value="Chromosome 2"/>
</dbReference>
<evidence type="ECO:0000313" key="2">
    <source>
        <dbReference type="Proteomes" id="UP001302367"/>
    </source>
</evidence>
<dbReference type="RefSeq" id="XP_065458544.1">
    <property type="nucleotide sequence ID" value="XM_065602472.1"/>
</dbReference>
<sequence>MAAARVFAIAELLEAILLELPIKDLLLSQRINKDCKHAVNSSTRIRKALFLIPGDAEDTNVETVPHGPDLTPVKPVPVGRLSAQLAEKCNFREIDAVKKSGVAFNPLIICRLDVTIGWFPNTRAYLQLPLLDLPEYASCFGMFTTQPPIEFSFTSVRCHVMRHNESHLRTHHDRLMLAKTSEGTTPRKLVDALRARKNGLSVLDFKVVSLQECELDSLMLGFWPSDDDPRGTLFGTW</sequence>
<protein>
    <recommendedName>
        <fullName evidence="3">F-box domain-containing protein</fullName>
    </recommendedName>
</protein>
<organism evidence="1 2">
    <name type="scientific">Cercospora beticola</name>
    <name type="common">Sugarbeet leaf spot fungus</name>
    <dbReference type="NCBI Taxonomy" id="122368"/>
    <lineage>
        <taxon>Eukaryota</taxon>
        <taxon>Fungi</taxon>
        <taxon>Dikarya</taxon>
        <taxon>Ascomycota</taxon>
        <taxon>Pezizomycotina</taxon>
        <taxon>Dothideomycetes</taxon>
        <taxon>Dothideomycetidae</taxon>
        <taxon>Mycosphaerellales</taxon>
        <taxon>Mycosphaerellaceae</taxon>
        <taxon>Cercospora</taxon>
    </lineage>
</organism>
<evidence type="ECO:0008006" key="3">
    <source>
        <dbReference type="Google" id="ProtNLM"/>
    </source>
</evidence>
<accession>A0ABZ0NII9</accession>
<keyword evidence="2" id="KW-1185">Reference proteome</keyword>
<dbReference type="GeneID" id="90644022"/>
<name>A0ABZ0NII9_CERBT</name>
<dbReference type="EMBL" id="CP134185">
    <property type="protein sequence ID" value="WPA99305.1"/>
    <property type="molecule type" value="Genomic_DNA"/>
</dbReference>